<keyword evidence="4" id="KW-1185">Reference proteome</keyword>
<dbReference type="AlphaFoldDB" id="A0A0M6WA64"/>
<evidence type="ECO:0000313" key="5">
    <source>
        <dbReference type="Proteomes" id="UP000095495"/>
    </source>
</evidence>
<dbReference type="EMBL" id="CYXV01000007">
    <property type="protein sequence ID" value="CUM96255.1"/>
    <property type="molecule type" value="Genomic_DNA"/>
</dbReference>
<dbReference type="Proteomes" id="UP000049979">
    <property type="component" value="Unassembled WGS sequence"/>
</dbReference>
<evidence type="ECO:0000259" key="1">
    <source>
        <dbReference type="Pfam" id="PF15919"/>
    </source>
</evidence>
<dbReference type="InterPro" id="IPR051404">
    <property type="entry name" value="TA_system_antitoxin"/>
</dbReference>
<evidence type="ECO:0000313" key="4">
    <source>
        <dbReference type="Proteomes" id="UP000049979"/>
    </source>
</evidence>
<organism evidence="2 4">
    <name type="scientific">Roseburia faecis</name>
    <dbReference type="NCBI Taxonomy" id="301302"/>
    <lineage>
        <taxon>Bacteria</taxon>
        <taxon>Bacillati</taxon>
        <taxon>Bacillota</taxon>
        <taxon>Clostridia</taxon>
        <taxon>Lachnospirales</taxon>
        <taxon>Lachnospiraceae</taxon>
        <taxon>Roseburia</taxon>
    </lineage>
</organism>
<name>A0A0M6WA64_9FIRM</name>
<dbReference type="PANTHER" id="PTHR34504:SF2">
    <property type="entry name" value="UPF0150 PROTEIN SSL0259"/>
    <property type="match status" value="1"/>
</dbReference>
<dbReference type="Pfam" id="PF15919">
    <property type="entry name" value="HicB_lk_antitox"/>
    <property type="match status" value="1"/>
</dbReference>
<accession>A0A0M6WA64</accession>
<evidence type="ECO:0000313" key="3">
    <source>
        <dbReference type="EMBL" id="CUM96255.1"/>
    </source>
</evidence>
<feature type="domain" description="HicB-like antitoxin of toxin-antitoxin system" evidence="1">
    <location>
        <begin position="13"/>
        <end position="113"/>
    </location>
</feature>
<reference evidence="4" key="2">
    <citation type="submission" date="2015-05" db="EMBL/GenBank/DDBJ databases">
        <authorList>
            <consortium name="Pathogen Informatics"/>
        </authorList>
    </citation>
    <scope>NUCLEOTIDE SEQUENCE [LARGE SCALE GENOMIC DNA]</scope>
    <source>
        <strain evidence="3 5">2789STDY5608863</strain>
        <strain evidence="4">M72</strain>
    </source>
</reference>
<sequence length="138" mass="14987">MKYIYTALFTPIEDGSGYYAKVPDLPGCITTGNSLSDAIDQITDAMSAWLVVAEDEGEPIAPPSPQEKLSVDAGTICSLISADTIEYRAQTDTRAVRKNVSLPSWMVRLADKRGINCSQVLQDALRTLLDNSTIAHTH</sequence>
<evidence type="ECO:0000313" key="2">
    <source>
        <dbReference type="EMBL" id="CRL31852.1"/>
    </source>
</evidence>
<reference evidence="2" key="1">
    <citation type="submission" date="2015-05" db="EMBL/GenBank/DDBJ databases">
        <authorList>
            <person name="Wang D.B."/>
            <person name="Wang M."/>
        </authorList>
    </citation>
    <scope>NUCLEOTIDE SEQUENCE [LARGE SCALE GENOMIC DNA]</scope>
    <source>
        <strain evidence="2">M72</strain>
    </source>
</reference>
<proteinExistence type="predicted"/>
<dbReference type="SUPFAM" id="SSF143100">
    <property type="entry name" value="TTHA1013/TTHA0281-like"/>
    <property type="match status" value="1"/>
</dbReference>
<dbReference type="EMBL" id="CVRR01000003">
    <property type="protein sequence ID" value="CRL31852.1"/>
    <property type="molecule type" value="Genomic_DNA"/>
</dbReference>
<dbReference type="OrthoDB" id="5419659at2"/>
<dbReference type="InterPro" id="IPR035069">
    <property type="entry name" value="TTHA1013/TTHA0281-like"/>
</dbReference>
<dbReference type="PANTHER" id="PTHR34504">
    <property type="entry name" value="ANTITOXIN HICB"/>
    <property type="match status" value="1"/>
</dbReference>
<dbReference type="RefSeq" id="WP_022045946.1">
    <property type="nucleotide sequence ID" value="NZ_CP173697.1"/>
</dbReference>
<dbReference type="Proteomes" id="UP000095495">
    <property type="component" value="Unassembled WGS sequence"/>
</dbReference>
<dbReference type="GeneID" id="99747277"/>
<gene>
    <name evidence="3" type="ORF">ERS852420_01807</name>
    <name evidence="2" type="ORF">M72_18881</name>
</gene>
<dbReference type="Gene3D" id="3.30.160.250">
    <property type="match status" value="1"/>
</dbReference>
<dbReference type="InterPro" id="IPR031807">
    <property type="entry name" value="HicB-like"/>
</dbReference>
<protein>
    <submittedName>
        <fullName evidence="3">Uncharacterized protein family (UPF0150)</fullName>
    </submittedName>
</protein>